<dbReference type="SMART" id="SM00490">
    <property type="entry name" value="HELICc"/>
    <property type="match status" value="1"/>
</dbReference>
<dbReference type="Gene3D" id="3.40.50.300">
    <property type="entry name" value="P-loop containing nucleotide triphosphate hydrolases"/>
    <property type="match status" value="2"/>
</dbReference>
<feature type="domain" description="Helicase C-terminal" evidence="12">
    <location>
        <begin position="486"/>
        <end position="625"/>
    </location>
</feature>
<comment type="similarity">
    <text evidence="1">Belongs to the helicase family. RAD25/XPB subfamily.</text>
</comment>
<evidence type="ECO:0000256" key="7">
    <source>
        <dbReference type="ARBA" id="ARBA00034617"/>
    </source>
</evidence>
<evidence type="ECO:0000256" key="4">
    <source>
        <dbReference type="ARBA" id="ARBA00022806"/>
    </source>
</evidence>
<dbReference type="GO" id="GO:0000112">
    <property type="term" value="C:nucleotide-excision repair factor 3 complex"/>
    <property type="evidence" value="ECO:0007669"/>
    <property type="project" value="TreeGrafter"/>
</dbReference>
<dbReference type="GO" id="GO:0043138">
    <property type="term" value="F:3'-5' DNA helicase activity"/>
    <property type="evidence" value="ECO:0007669"/>
    <property type="project" value="UniProtKB-EC"/>
</dbReference>
<dbReference type="AlphaFoldDB" id="G0V385"/>
<evidence type="ECO:0000259" key="12">
    <source>
        <dbReference type="PROSITE" id="PS51194"/>
    </source>
</evidence>
<dbReference type="GO" id="GO:0003677">
    <property type="term" value="F:DNA binding"/>
    <property type="evidence" value="ECO:0007669"/>
    <property type="project" value="InterPro"/>
</dbReference>
<reference evidence="13" key="1">
    <citation type="journal article" date="2012" name="Proc. Natl. Acad. Sci. U.S.A.">
        <title>Antigenic diversity is generated by distinct evolutionary mechanisms in African trypanosome species.</title>
        <authorList>
            <person name="Jackson A.P."/>
            <person name="Berry A."/>
            <person name="Aslett M."/>
            <person name="Allison H.C."/>
            <person name="Burton P."/>
            <person name="Vavrova-Anderson J."/>
            <person name="Brown R."/>
            <person name="Browne H."/>
            <person name="Corton N."/>
            <person name="Hauser H."/>
            <person name="Gamble J."/>
            <person name="Gilderthorp R."/>
            <person name="Marcello L."/>
            <person name="McQuillan J."/>
            <person name="Otto T.D."/>
            <person name="Quail M.A."/>
            <person name="Sanders M.J."/>
            <person name="van Tonder A."/>
            <person name="Ginger M.L."/>
            <person name="Field M.C."/>
            <person name="Barry J.D."/>
            <person name="Hertz-Fowler C."/>
            <person name="Berriman M."/>
        </authorList>
    </citation>
    <scope>NUCLEOTIDE SEQUENCE</scope>
    <source>
        <strain evidence="13">IL3000</strain>
    </source>
</reference>
<dbReference type="InterPro" id="IPR006935">
    <property type="entry name" value="Helicase/UvrB_N"/>
</dbReference>
<protein>
    <recommendedName>
        <fullName evidence="8">DNA 3'-5' helicase</fullName>
        <ecNumber evidence="8">5.6.2.4</ecNumber>
    </recommendedName>
</protein>
<keyword evidence="6" id="KW-0413">Isomerase</keyword>
<comment type="catalytic activity">
    <reaction evidence="7">
        <text>Couples ATP hydrolysis with the unwinding of duplex DNA by translocating in the 3'-5' direction.</text>
        <dbReference type="EC" id="5.6.2.4"/>
    </reaction>
</comment>
<keyword evidence="3" id="KW-0378">Hydrolase</keyword>
<comment type="catalytic activity">
    <reaction evidence="9">
        <text>ATP + H2O = ADP + phosphate + H(+)</text>
        <dbReference type="Rhea" id="RHEA:13065"/>
        <dbReference type="ChEBI" id="CHEBI:15377"/>
        <dbReference type="ChEBI" id="CHEBI:15378"/>
        <dbReference type="ChEBI" id="CHEBI:30616"/>
        <dbReference type="ChEBI" id="CHEBI:43474"/>
        <dbReference type="ChEBI" id="CHEBI:456216"/>
        <dbReference type="EC" id="5.6.2.4"/>
    </reaction>
</comment>
<dbReference type="GO" id="GO:0006367">
    <property type="term" value="P:transcription initiation at RNA polymerase II promoter"/>
    <property type="evidence" value="ECO:0007669"/>
    <property type="project" value="TreeGrafter"/>
</dbReference>
<evidence type="ECO:0000259" key="11">
    <source>
        <dbReference type="PROSITE" id="PS51192"/>
    </source>
</evidence>
<dbReference type="Pfam" id="PF13625">
    <property type="entry name" value="Helicase_C_3"/>
    <property type="match status" value="1"/>
</dbReference>
<proteinExistence type="inferred from homology"/>
<dbReference type="InterPro" id="IPR001650">
    <property type="entry name" value="Helicase_C-like"/>
</dbReference>
<dbReference type="GO" id="GO:0016787">
    <property type="term" value="F:hydrolase activity"/>
    <property type="evidence" value="ECO:0007669"/>
    <property type="project" value="UniProtKB-KW"/>
</dbReference>
<evidence type="ECO:0000256" key="1">
    <source>
        <dbReference type="ARBA" id="ARBA00006637"/>
    </source>
</evidence>
<feature type="domain" description="Helicase ATP-binding" evidence="11">
    <location>
        <begin position="212"/>
        <end position="417"/>
    </location>
</feature>
<dbReference type="SMART" id="SM00487">
    <property type="entry name" value="DEXDc"/>
    <property type="match status" value="1"/>
</dbReference>
<dbReference type="CDD" id="cd18789">
    <property type="entry name" value="SF2_C_XPB"/>
    <property type="match status" value="1"/>
</dbReference>
<dbReference type="SUPFAM" id="SSF52540">
    <property type="entry name" value="P-loop containing nucleoside triphosphate hydrolases"/>
    <property type="match status" value="1"/>
</dbReference>
<evidence type="ECO:0000256" key="10">
    <source>
        <dbReference type="SAM" id="MobiDB-lite"/>
    </source>
</evidence>
<feature type="region of interest" description="Disordered" evidence="10">
    <location>
        <begin position="333"/>
        <end position="354"/>
    </location>
</feature>
<sequence>MQCLFLEERTAKEGCVVLLAEAFRTVFNDIQGFLTTIAEPVSRLSLIHEYRITHSSLGTAVSADISAAEVVQFLSEHVYFFNEEHFRPHRNRVELFAERCMSRYNLARIVIDDTRTMLECNDIETANILLRDLTVRSLCAEPPEIVTTSARPYSLLRNRAVTKVVAERCAALGYPLQQQYDYERDTTIRNVNIALKAQTKPRPYQIDAVDAATADGSLRSGCIVLPCGAGKTLVGVMLLCKVKKPTLILCTGGISVEQWRNQILEFASLSAPSGGEEGSSSTACATSKRARPPAVGAARISCLTGKQKDEITDDTDIVLTTYNMLVTAHKMQRRQQCSSAGGATGEQRAKTRRPNPKERLFQPYGLLIMDEVHVMPADVYKESLGYVNSKGVIGLTATYVREDAKIRDLFYLVGPKLFDMSWERLASSGYLANVTCVEVLTPLTRQFNLEYMERSGSGFTVQRRKVPLLVMLAAANPNKMLCVAELVQRHIVESSKILVFCDHIVLLMEYGKFLGAPVICGDTPHRERLMIFSDFQSTSKVNVICLSRVGDVSVNLPSANVVIQVSSHGGSRRQEAQRLGRILRPKAKAGNGKAVDAWFYSVISTDTVEMSFAARRTAFLVDQGYTCRVMEFYPDDVAQTAPEVAEEPVMGDVVSIKQERLRGDFSKQRLKCSSPSSAIRGNINVRSAQYQLDLLARVVSNWEMDYHNAVSTQKGSGKSEGLQRGDLKKEVKAGVSDSPEAIKREWAPRAAAQNQGAALYRTSLQDLVGVSDDFIYHEL</sequence>
<dbReference type="GO" id="GO:0097550">
    <property type="term" value="C:transcription preinitiation complex"/>
    <property type="evidence" value="ECO:0007669"/>
    <property type="project" value="TreeGrafter"/>
</dbReference>
<dbReference type="InterPro" id="IPR014001">
    <property type="entry name" value="Helicase_ATP-bd"/>
</dbReference>
<evidence type="ECO:0000256" key="2">
    <source>
        <dbReference type="ARBA" id="ARBA00022741"/>
    </source>
</evidence>
<dbReference type="Pfam" id="PF16203">
    <property type="entry name" value="ERCC3_RAD25_C"/>
    <property type="match status" value="1"/>
</dbReference>
<evidence type="ECO:0000256" key="6">
    <source>
        <dbReference type="ARBA" id="ARBA00023235"/>
    </source>
</evidence>
<keyword evidence="5" id="KW-0067">ATP-binding</keyword>
<keyword evidence="4" id="KW-0347">Helicase</keyword>
<dbReference type="InterPro" id="IPR032438">
    <property type="entry name" value="ERCC3_RAD25_C"/>
</dbReference>
<dbReference type="PROSITE" id="PS51194">
    <property type="entry name" value="HELICASE_CTER"/>
    <property type="match status" value="1"/>
</dbReference>
<dbReference type="PANTHER" id="PTHR11274">
    <property type="entry name" value="RAD25/XP-B DNA REPAIR HELICASE"/>
    <property type="match status" value="1"/>
</dbReference>
<dbReference type="GO" id="GO:0005524">
    <property type="term" value="F:ATP binding"/>
    <property type="evidence" value="ECO:0007669"/>
    <property type="project" value="UniProtKB-KW"/>
</dbReference>
<evidence type="ECO:0000256" key="5">
    <source>
        <dbReference type="ARBA" id="ARBA00022840"/>
    </source>
</evidence>
<name>G0V385_TRYCI</name>
<accession>G0V385</accession>
<evidence type="ECO:0000256" key="3">
    <source>
        <dbReference type="ARBA" id="ARBA00022801"/>
    </source>
</evidence>
<dbReference type="VEuPathDB" id="TriTrypDB:TcIL3000.11.16180"/>
<evidence type="ECO:0000256" key="9">
    <source>
        <dbReference type="ARBA" id="ARBA00048988"/>
    </source>
</evidence>
<organism evidence="13">
    <name type="scientific">Trypanosoma congolense (strain IL3000)</name>
    <dbReference type="NCBI Taxonomy" id="1068625"/>
    <lineage>
        <taxon>Eukaryota</taxon>
        <taxon>Discoba</taxon>
        <taxon>Euglenozoa</taxon>
        <taxon>Kinetoplastea</taxon>
        <taxon>Metakinetoplastina</taxon>
        <taxon>Trypanosomatida</taxon>
        <taxon>Trypanosomatidae</taxon>
        <taxon>Trypanosoma</taxon>
        <taxon>Nannomonas</taxon>
    </lineage>
</organism>
<dbReference type="EC" id="5.6.2.4" evidence="8"/>
<dbReference type="Pfam" id="PF04851">
    <property type="entry name" value="ResIII"/>
    <property type="match status" value="1"/>
</dbReference>
<gene>
    <name evidence="13" type="ORF">TCIL3000_11_16180</name>
</gene>
<dbReference type="InterPro" id="IPR027417">
    <property type="entry name" value="P-loop_NTPase"/>
</dbReference>
<evidence type="ECO:0000256" key="8">
    <source>
        <dbReference type="ARBA" id="ARBA00034808"/>
    </source>
</evidence>
<dbReference type="PANTHER" id="PTHR11274:SF0">
    <property type="entry name" value="GENERAL TRANSCRIPTION AND DNA REPAIR FACTOR IIH HELICASE SUBUNIT XPB"/>
    <property type="match status" value="1"/>
</dbReference>
<dbReference type="GO" id="GO:0005675">
    <property type="term" value="C:transcription factor TFIIH holo complex"/>
    <property type="evidence" value="ECO:0007669"/>
    <property type="project" value="TreeGrafter"/>
</dbReference>
<dbReference type="InterPro" id="IPR050615">
    <property type="entry name" value="ATP-dep_DNA_Helicase"/>
</dbReference>
<dbReference type="FunFam" id="3.40.50.300:FF:002931">
    <property type="entry name" value="DNA repair helicase XPB-R"/>
    <property type="match status" value="1"/>
</dbReference>
<evidence type="ECO:0000313" key="13">
    <source>
        <dbReference type="EMBL" id="CCC96108.1"/>
    </source>
</evidence>
<dbReference type="InterPro" id="IPR032830">
    <property type="entry name" value="XPB/Ssl2_N"/>
</dbReference>
<feature type="region of interest" description="Disordered" evidence="10">
    <location>
        <begin position="711"/>
        <end position="739"/>
    </location>
</feature>
<feature type="compositionally biased region" description="Basic and acidic residues" evidence="10">
    <location>
        <begin position="721"/>
        <end position="732"/>
    </location>
</feature>
<keyword evidence="2" id="KW-0547">Nucleotide-binding</keyword>
<dbReference type="PROSITE" id="PS51192">
    <property type="entry name" value="HELICASE_ATP_BIND_1"/>
    <property type="match status" value="1"/>
</dbReference>
<dbReference type="EMBL" id="HE575324">
    <property type="protein sequence ID" value="CCC96108.1"/>
    <property type="molecule type" value="Genomic_DNA"/>
</dbReference>